<keyword evidence="1" id="KW-0472">Membrane</keyword>
<protein>
    <submittedName>
        <fullName evidence="2">Uncharacterized protein</fullName>
    </submittedName>
</protein>
<keyword evidence="1" id="KW-0812">Transmembrane</keyword>
<gene>
    <name evidence="2" type="ORF">PMLFYP103_02063</name>
</gene>
<accession>A0A6N3EM66</accession>
<dbReference type="EMBL" id="CACRUV010000024">
    <property type="protein sequence ID" value="VYU42250.1"/>
    <property type="molecule type" value="Genomic_DNA"/>
</dbReference>
<evidence type="ECO:0000313" key="2">
    <source>
        <dbReference type="EMBL" id="VYU42250.1"/>
    </source>
</evidence>
<organism evidence="2">
    <name type="scientific">Parabacteroides merdae</name>
    <dbReference type="NCBI Taxonomy" id="46503"/>
    <lineage>
        <taxon>Bacteria</taxon>
        <taxon>Pseudomonadati</taxon>
        <taxon>Bacteroidota</taxon>
        <taxon>Bacteroidia</taxon>
        <taxon>Bacteroidales</taxon>
        <taxon>Tannerellaceae</taxon>
        <taxon>Parabacteroides</taxon>
    </lineage>
</organism>
<keyword evidence="1" id="KW-1133">Transmembrane helix</keyword>
<feature type="transmembrane region" description="Helical" evidence="1">
    <location>
        <begin position="43"/>
        <end position="70"/>
    </location>
</feature>
<dbReference type="AlphaFoldDB" id="A0A6N3EM66"/>
<proteinExistence type="predicted"/>
<reference evidence="2" key="1">
    <citation type="submission" date="2019-11" db="EMBL/GenBank/DDBJ databases">
        <authorList>
            <person name="Feng L."/>
        </authorList>
    </citation>
    <scope>NUCLEOTIDE SEQUENCE</scope>
    <source>
        <strain evidence="2">PmerdaeLFYP103</strain>
    </source>
</reference>
<name>A0A6N3EM66_9BACT</name>
<sequence>MQKWFYSVELTLIKQTIPKFKVLVYFSLFSYELIWYKKVSEKAAFFFCYAARLLSIFIFKISLVFSIITFREVILQK</sequence>
<evidence type="ECO:0000256" key="1">
    <source>
        <dbReference type="SAM" id="Phobius"/>
    </source>
</evidence>